<dbReference type="EMBL" id="JAULSO010000002">
    <property type="protein sequence ID" value="KAK3688096.1"/>
    <property type="molecule type" value="Genomic_DNA"/>
</dbReference>
<accession>A0AAE1CC44</accession>
<sequence length="1852" mass="201446">MTLSSNGDRHRARLHQIAAGWGVANPPPLPPLIPPGQVSTPRTAQDDAAAEEQLKRRRINANPEGNSQGGIKRAFTTTKKTWEPKEIFDALDAHVSNYGDPGVAEAFISKLLSAGGNLNVPNAKKSGLLNRRKSTEFMQPSRVLHKAIENRHTDMVAVLVPYADIERLNTALPFAIRSGDLKILQMLLGAGARARDDQDALDAFRQMCIMGGRADLVGLILLSDGRPKPGWISMGLVDAARKGCLDTVLRLSRSTADGNHNNGEAIKTAIGLGRVDIVLAILTGMNPPTPGGQALRESFAHLFQHPSIGPNEKMPMAEALLCAGASGDPVSLALSQACSSGFYDLVDLLISYSPTSVEFQDAAILREAISRGQSSLVQLLLNERVPLSPIYAAECVEHIPKTIAPEDRHAFLSILLRKGAKGAPINDALIDAAHACDFQSIELLLTPHFPAPLPIAGHNARQGPHGIAHDRHEMASVDHKNGLALNHAVMTGNLPMVKLLLTGRPSPEILTLVFPQVTSLQPATDRYHMAECLLSAGVSGPCVSATLEEAIKEEPPHRDENFVSLLLRHNADVNFNDGAGIILAVSQQDLGLLENLLRRRPSPQTADAAIAKALIANDKRVRYEMVRLLVEAGAGREGIALSQALVQLLPVKPVDIQLAALLLEQGRADANYDQGASVILAVNDRDPAILELVLQHGRPNAGTLFHGLDILSEMPTNPAKIIKVDAILRRTKDKDLLDAVLFKEVKTVLGSPPDKRNFAVIKSLLSVGANVNSHKAGALAMAVKGVDSAMTDLLFTSHIASTSLVTALPHSLNIQDPMDRLSFTQRLIDAGAPSKETNRALIYAITTHPNDLPLHSILAAHAESTDGEALRTAVKHQNPDVVDVILAKTPRMYTAPVLEAAFQEATKINDKEKRATICTTLLKKGVSGQIVSDALLAASADGDLALGTALLSHGASIDHREGQAVVEACGAGSSEVLRMLLAGKAETSNQTLFKGFQAATLQDDLIKRADVFRQLLEKGVTGEAVDSQLVSAAKFGDDGEGLVRLLLEFGADVNYNGGEAIWNATRSATMGSLKLMLGIDTAGDRQTKPNTATLLKALKASRKLSRDPRYQVIEWLFHAGLPPSEEIHIALHRAVKDDADMRLIELLLKHGASPLTNGCETLIDATQSLSADVLAVLLESEIPQKDISWAFQQAFTPETADKWLSEQGFRVATMLLEKGAEGESLSVALSTAIDFYGTDKDGIARQFGGLLLETNADVSYQNGLVVQKAAQKADSELIQQVLNQNPDSHAISVAFPYIFDAGLAEDDTLSLMALFTEYHHGEERLDAMFTHPGTEPVVFRALNEFPRSVRVLQALLDAGYYHDQMTSIRVMEDIEEDEQVSLLFWALFQPQKRVSSTVIEFLIHRGAKVNYETRLSKTTPLMLAIQNRRPDLVKELILSGAEVDVMDITGNSPMTMATKIGGDLGTSMMLRILVADPSKNDGSLHNVARELNLQALKVLLDFGHDADFPSPLHGGRSALGELCLNAAHAGPLSPLQEKSMVKAMVMLIERGSDLTIQSDGKSVLLLALHSADPLPTTRALLKVGMWKHINSRDNFFTDGNYTYSASQYAARVLPPSDVQSQLLQLLKDNRAIDVYYANDGPQPEGAVNLPEELLRAERERRARIERFAKEAEEHAIAVARKKELATIENQIFKNRAELEDARARRQREEELGGLRERQAIEEQGFAAEFRRRNAERQASLTYDRQLMEAGLSRARLVAEAELEMEDKKQAKMLEWDRTLGAQRVSSAKQLSAVRVQERKELERIEATSDARTVKRLTEHKKLVDTQNALASNLNNAGVDGRRQIGYITGELD</sequence>
<keyword evidence="6" id="KW-1185">Reference proteome</keyword>
<reference evidence="5" key="1">
    <citation type="journal article" date="2023" name="Mol. Phylogenet. Evol.">
        <title>Genome-scale phylogeny and comparative genomics of the fungal order Sordariales.</title>
        <authorList>
            <person name="Hensen N."/>
            <person name="Bonometti L."/>
            <person name="Westerberg I."/>
            <person name="Brannstrom I.O."/>
            <person name="Guillou S."/>
            <person name="Cros-Aarteil S."/>
            <person name="Calhoun S."/>
            <person name="Haridas S."/>
            <person name="Kuo A."/>
            <person name="Mondo S."/>
            <person name="Pangilinan J."/>
            <person name="Riley R."/>
            <person name="LaButti K."/>
            <person name="Andreopoulos B."/>
            <person name="Lipzen A."/>
            <person name="Chen C."/>
            <person name="Yan M."/>
            <person name="Daum C."/>
            <person name="Ng V."/>
            <person name="Clum A."/>
            <person name="Steindorff A."/>
            <person name="Ohm R.A."/>
            <person name="Martin F."/>
            <person name="Silar P."/>
            <person name="Natvig D.O."/>
            <person name="Lalanne C."/>
            <person name="Gautier V."/>
            <person name="Ament-Velasquez S.L."/>
            <person name="Kruys A."/>
            <person name="Hutchinson M.I."/>
            <person name="Powell A.J."/>
            <person name="Barry K."/>
            <person name="Miller A.N."/>
            <person name="Grigoriev I.V."/>
            <person name="Debuchy R."/>
            <person name="Gladieux P."/>
            <person name="Hiltunen Thoren M."/>
            <person name="Johannesson H."/>
        </authorList>
    </citation>
    <scope>NUCLEOTIDE SEQUENCE</scope>
    <source>
        <strain evidence="5">CBS 314.62</strain>
    </source>
</reference>
<dbReference type="InterPro" id="IPR002110">
    <property type="entry name" value="Ankyrin_rpt"/>
</dbReference>
<keyword evidence="1" id="KW-0677">Repeat</keyword>
<dbReference type="PANTHER" id="PTHR24123:SF33">
    <property type="entry name" value="PROTEIN HOS4"/>
    <property type="match status" value="1"/>
</dbReference>
<name>A0AAE1CC44_9PEZI</name>
<feature type="repeat" description="ANK" evidence="3">
    <location>
        <begin position="1416"/>
        <end position="1448"/>
    </location>
</feature>
<organism evidence="5 6">
    <name type="scientific">Podospora appendiculata</name>
    <dbReference type="NCBI Taxonomy" id="314037"/>
    <lineage>
        <taxon>Eukaryota</taxon>
        <taxon>Fungi</taxon>
        <taxon>Dikarya</taxon>
        <taxon>Ascomycota</taxon>
        <taxon>Pezizomycotina</taxon>
        <taxon>Sordariomycetes</taxon>
        <taxon>Sordariomycetidae</taxon>
        <taxon>Sordariales</taxon>
        <taxon>Podosporaceae</taxon>
        <taxon>Podospora</taxon>
    </lineage>
</organism>
<reference evidence="5" key="2">
    <citation type="submission" date="2023-06" db="EMBL/GenBank/DDBJ databases">
        <authorList>
            <consortium name="Lawrence Berkeley National Laboratory"/>
            <person name="Haridas S."/>
            <person name="Hensen N."/>
            <person name="Bonometti L."/>
            <person name="Westerberg I."/>
            <person name="Brannstrom I.O."/>
            <person name="Guillou S."/>
            <person name="Cros-Aarteil S."/>
            <person name="Calhoun S."/>
            <person name="Kuo A."/>
            <person name="Mondo S."/>
            <person name="Pangilinan J."/>
            <person name="Riley R."/>
            <person name="Labutti K."/>
            <person name="Andreopoulos B."/>
            <person name="Lipzen A."/>
            <person name="Chen C."/>
            <person name="Yanf M."/>
            <person name="Daum C."/>
            <person name="Ng V."/>
            <person name="Clum A."/>
            <person name="Steindorff A."/>
            <person name="Ohm R."/>
            <person name="Martin F."/>
            <person name="Silar P."/>
            <person name="Natvig D."/>
            <person name="Lalanne C."/>
            <person name="Gautier V."/>
            <person name="Ament-Velasquez S.L."/>
            <person name="Kruys A."/>
            <person name="Hutchinson M.I."/>
            <person name="Powell A.J."/>
            <person name="Barry K."/>
            <person name="Miller A.N."/>
            <person name="Grigoriev I.V."/>
            <person name="Debuchy R."/>
            <person name="Gladieux P."/>
            <person name="Thoren M.H."/>
            <person name="Johannesson H."/>
        </authorList>
    </citation>
    <scope>NUCLEOTIDE SEQUENCE</scope>
    <source>
        <strain evidence="5">CBS 314.62</strain>
    </source>
</reference>
<gene>
    <name evidence="5" type="ORF">B0T22DRAFT_144321</name>
</gene>
<dbReference type="InterPro" id="IPR036770">
    <property type="entry name" value="Ankyrin_rpt-contain_sf"/>
</dbReference>
<dbReference type="Gene3D" id="1.25.40.20">
    <property type="entry name" value="Ankyrin repeat-containing domain"/>
    <property type="match status" value="6"/>
</dbReference>
<dbReference type="PANTHER" id="PTHR24123">
    <property type="entry name" value="ANKYRIN REPEAT-CONTAINING"/>
    <property type="match status" value="1"/>
</dbReference>
<dbReference type="Pfam" id="PF00023">
    <property type="entry name" value="Ank"/>
    <property type="match status" value="1"/>
</dbReference>
<proteinExistence type="predicted"/>
<protein>
    <recommendedName>
        <fullName evidence="7">Ankyrin repeat protein</fullName>
    </recommendedName>
</protein>
<dbReference type="SMART" id="SM00248">
    <property type="entry name" value="ANK"/>
    <property type="match status" value="13"/>
</dbReference>
<feature type="region of interest" description="Disordered" evidence="4">
    <location>
        <begin position="33"/>
        <end position="72"/>
    </location>
</feature>
<keyword evidence="2 3" id="KW-0040">ANK repeat</keyword>
<evidence type="ECO:0008006" key="7">
    <source>
        <dbReference type="Google" id="ProtNLM"/>
    </source>
</evidence>
<dbReference type="PROSITE" id="PS50297">
    <property type="entry name" value="ANK_REP_REGION"/>
    <property type="match status" value="1"/>
</dbReference>
<comment type="caution">
    <text evidence="5">The sequence shown here is derived from an EMBL/GenBank/DDBJ whole genome shotgun (WGS) entry which is preliminary data.</text>
</comment>
<dbReference type="PROSITE" id="PS50088">
    <property type="entry name" value="ANK_REPEAT"/>
    <property type="match status" value="1"/>
</dbReference>
<evidence type="ECO:0000256" key="2">
    <source>
        <dbReference type="ARBA" id="ARBA00023043"/>
    </source>
</evidence>
<dbReference type="SUPFAM" id="SSF48403">
    <property type="entry name" value="Ankyrin repeat"/>
    <property type="match status" value="5"/>
</dbReference>
<evidence type="ECO:0000256" key="3">
    <source>
        <dbReference type="PROSITE-ProRule" id="PRU00023"/>
    </source>
</evidence>
<evidence type="ECO:0000256" key="1">
    <source>
        <dbReference type="ARBA" id="ARBA00022737"/>
    </source>
</evidence>
<evidence type="ECO:0000313" key="6">
    <source>
        <dbReference type="Proteomes" id="UP001270362"/>
    </source>
</evidence>
<evidence type="ECO:0000313" key="5">
    <source>
        <dbReference type="EMBL" id="KAK3688096.1"/>
    </source>
</evidence>
<evidence type="ECO:0000256" key="4">
    <source>
        <dbReference type="SAM" id="MobiDB-lite"/>
    </source>
</evidence>
<dbReference type="InterPro" id="IPR051165">
    <property type="entry name" value="Multifunctional_ANK_Repeat"/>
</dbReference>
<dbReference type="Proteomes" id="UP001270362">
    <property type="component" value="Unassembled WGS sequence"/>
</dbReference>